<dbReference type="Pfam" id="PF04103">
    <property type="entry name" value="CD20"/>
    <property type="match status" value="1"/>
</dbReference>
<accession>A0A3P9KWI3</accession>
<organism evidence="6 7">
    <name type="scientific">Oryzias latipes</name>
    <name type="common">Japanese rice fish</name>
    <name type="synonym">Japanese killifish</name>
    <dbReference type="NCBI Taxonomy" id="8090"/>
    <lineage>
        <taxon>Eukaryota</taxon>
        <taxon>Metazoa</taxon>
        <taxon>Chordata</taxon>
        <taxon>Craniata</taxon>
        <taxon>Vertebrata</taxon>
        <taxon>Euteleostomi</taxon>
        <taxon>Actinopterygii</taxon>
        <taxon>Neopterygii</taxon>
        <taxon>Teleostei</taxon>
        <taxon>Neoteleostei</taxon>
        <taxon>Acanthomorphata</taxon>
        <taxon>Ovalentaria</taxon>
        <taxon>Atherinomorphae</taxon>
        <taxon>Beloniformes</taxon>
        <taxon>Adrianichthyidae</taxon>
        <taxon>Oryziinae</taxon>
        <taxon>Oryzias</taxon>
    </lineage>
</organism>
<reference evidence="6" key="3">
    <citation type="submission" date="2025-08" db="UniProtKB">
        <authorList>
            <consortium name="Ensembl"/>
        </authorList>
    </citation>
    <scope>IDENTIFICATION</scope>
    <source>
        <strain evidence="6">HNI</strain>
    </source>
</reference>
<evidence type="ECO:0000256" key="2">
    <source>
        <dbReference type="ARBA" id="ARBA00022692"/>
    </source>
</evidence>
<proteinExistence type="predicted"/>
<feature type="transmembrane region" description="Helical" evidence="5">
    <location>
        <begin position="66"/>
        <end position="90"/>
    </location>
</feature>
<reference key="1">
    <citation type="journal article" date="2007" name="Nature">
        <title>The medaka draft genome and insights into vertebrate genome evolution.</title>
        <authorList>
            <person name="Kasahara M."/>
            <person name="Naruse K."/>
            <person name="Sasaki S."/>
            <person name="Nakatani Y."/>
            <person name="Qu W."/>
            <person name="Ahsan B."/>
            <person name="Yamada T."/>
            <person name="Nagayasu Y."/>
            <person name="Doi K."/>
            <person name="Kasai Y."/>
            <person name="Jindo T."/>
            <person name="Kobayashi D."/>
            <person name="Shimada A."/>
            <person name="Toyoda A."/>
            <person name="Kuroki Y."/>
            <person name="Fujiyama A."/>
            <person name="Sasaki T."/>
            <person name="Shimizu A."/>
            <person name="Asakawa S."/>
            <person name="Shimizu N."/>
            <person name="Hashimoto S."/>
            <person name="Yang J."/>
            <person name="Lee Y."/>
            <person name="Matsushima K."/>
            <person name="Sugano S."/>
            <person name="Sakaizumi M."/>
            <person name="Narita T."/>
            <person name="Ohishi K."/>
            <person name="Haga S."/>
            <person name="Ohta F."/>
            <person name="Nomoto H."/>
            <person name="Nogata K."/>
            <person name="Morishita T."/>
            <person name="Endo T."/>
            <person name="Shin-I T."/>
            <person name="Takeda H."/>
            <person name="Morishita S."/>
            <person name="Kohara Y."/>
        </authorList>
    </citation>
    <scope>NUCLEOTIDE SEQUENCE [LARGE SCALE GENOMIC DNA]</scope>
    <source>
        <strain>Hd-rR</strain>
    </source>
</reference>
<dbReference type="Ensembl" id="ENSORLT00020019983.1">
    <property type="protein sequence ID" value="ENSORLP00020012707.1"/>
    <property type="gene ID" value="ENSORLG00020013636.1"/>
</dbReference>
<comment type="subcellular location">
    <subcellularLocation>
        <location evidence="1">Membrane</location>
        <topology evidence="1">Multi-pass membrane protein</topology>
    </subcellularLocation>
</comment>
<dbReference type="AlphaFoldDB" id="A0A3P9KWI3"/>
<evidence type="ECO:0000256" key="4">
    <source>
        <dbReference type="ARBA" id="ARBA00023136"/>
    </source>
</evidence>
<evidence type="ECO:0000313" key="7">
    <source>
        <dbReference type="Proteomes" id="UP000265180"/>
    </source>
</evidence>
<dbReference type="Proteomes" id="UP000265180">
    <property type="component" value="Chromosome 16"/>
</dbReference>
<evidence type="ECO:0000256" key="3">
    <source>
        <dbReference type="ARBA" id="ARBA00022989"/>
    </source>
</evidence>
<keyword evidence="3 5" id="KW-1133">Transmembrane helix</keyword>
<evidence type="ECO:0000256" key="1">
    <source>
        <dbReference type="ARBA" id="ARBA00004141"/>
    </source>
</evidence>
<protein>
    <submittedName>
        <fullName evidence="6">Uncharacterized protein</fullName>
    </submittedName>
</protein>
<reference evidence="6" key="4">
    <citation type="submission" date="2025-09" db="UniProtKB">
        <authorList>
            <consortium name="Ensembl"/>
        </authorList>
    </citation>
    <scope>IDENTIFICATION</scope>
    <source>
        <strain evidence="6">HNI</strain>
    </source>
</reference>
<dbReference type="InterPro" id="IPR007237">
    <property type="entry name" value="CD20-like"/>
</dbReference>
<keyword evidence="4 5" id="KW-0472">Membrane</keyword>
<name>A0A3P9KWI3_ORYLA</name>
<feature type="transmembrane region" description="Helical" evidence="5">
    <location>
        <begin position="156"/>
        <end position="181"/>
    </location>
</feature>
<keyword evidence="2 5" id="KW-0812">Transmembrane</keyword>
<reference evidence="6 7" key="2">
    <citation type="submission" date="2017-04" db="EMBL/GenBank/DDBJ databases">
        <title>CpG methylation of centromeres and impact of large insertions on vertebrate speciation.</title>
        <authorList>
            <person name="Ichikawa K."/>
            <person name="Yoshimura J."/>
            <person name="Morishita S."/>
        </authorList>
    </citation>
    <scope>NUCLEOTIDE SEQUENCE</scope>
    <source>
        <strain evidence="6 7">HNI</strain>
    </source>
</reference>
<evidence type="ECO:0000256" key="5">
    <source>
        <dbReference type="SAM" id="Phobius"/>
    </source>
</evidence>
<evidence type="ECO:0000313" key="6">
    <source>
        <dbReference type="Ensembl" id="ENSORLP00020012707.1"/>
    </source>
</evidence>
<dbReference type="GO" id="GO:0016020">
    <property type="term" value="C:membrane"/>
    <property type="evidence" value="ECO:0007669"/>
    <property type="project" value="UniProtKB-SubCell"/>
</dbReference>
<sequence length="187" mass="20290">MESEVLDLFQAVQIMMGVINIGVGLGRTSTRPGDFASLGAAYWLGSVFTVTGIFSLLAGWCPSCCLMGFAVSMNIICAIFAIAGIVLYALDLGDASLLWMCERRMVQADLHQDNCREVALFAQVSILRLEKPLHQLSHVCKAFLSAQQHLLTSVDVLFTVLAVLLLLFCICFAVLGIGSLIGQMKEK</sequence>
<feature type="transmembrane region" description="Helical" evidence="5">
    <location>
        <begin position="40"/>
        <end position="59"/>
    </location>
</feature>